<gene>
    <name evidence="2" type="ORF">I306_00049</name>
</gene>
<organism evidence="2 3">
    <name type="scientific">Cryptococcus gattii EJB2</name>
    <dbReference type="NCBI Taxonomy" id="1296103"/>
    <lineage>
        <taxon>Eukaryota</taxon>
        <taxon>Fungi</taxon>
        <taxon>Dikarya</taxon>
        <taxon>Basidiomycota</taxon>
        <taxon>Agaricomycotina</taxon>
        <taxon>Tremellomycetes</taxon>
        <taxon>Tremellales</taxon>
        <taxon>Cryptococcaceae</taxon>
        <taxon>Cryptococcus</taxon>
        <taxon>Cryptococcus gattii species complex</taxon>
    </lineage>
</organism>
<evidence type="ECO:0000256" key="1">
    <source>
        <dbReference type="SAM" id="SignalP"/>
    </source>
</evidence>
<keyword evidence="3" id="KW-1185">Reference proteome</keyword>
<protein>
    <submittedName>
        <fullName evidence="2">Uncharacterized protein</fullName>
    </submittedName>
</protein>
<accession>A0ABR5C4E7</accession>
<name>A0ABR5C4E7_9TREE</name>
<dbReference type="Proteomes" id="UP000054272">
    <property type="component" value="Unassembled WGS sequence"/>
</dbReference>
<reference evidence="2 3" key="1">
    <citation type="submission" date="2015-01" db="EMBL/GenBank/DDBJ databases">
        <title>The Genome Sequence of Cryptococcus gattii EJB2.</title>
        <authorList>
            <consortium name="The Broad Institute Genomics Platform"/>
            <person name="Cuomo C."/>
            <person name="Litvintseva A."/>
            <person name="Chen Y."/>
            <person name="Heitman J."/>
            <person name="Sun S."/>
            <person name="Springer D."/>
            <person name="Dromer F."/>
            <person name="Young S."/>
            <person name="Zeng Q."/>
            <person name="Gargeya S."/>
            <person name="Abouelleil A."/>
            <person name="Alvarado L."/>
            <person name="Chapman S.B."/>
            <person name="Gainer-Dewar J."/>
            <person name="Goldberg J."/>
            <person name="Griggs A."/>
            <person name="Gujja S."/>
            <person name="Hansen M."/>
            <person name="Howarth C."/>
            <person name="Imamovic A."/>
            <person name="Larimer J."/>
            <person name="Murphy C."/>
            <person name="Naylor J."/>
            <person name="Pearson M."/>
            <person name="Priest M."/>
            <person name="Roberts A."/>
            <person name="Saif S."/>
            <person name="Shea T."/>
            <person name="Sykes S."/>
            <person name="Wortman J."/>
            <person name="Nusbaum C."/>
            <person name="Birren B."/>
        </authorList>
    </citation>
    <scope>NUCLEOTIDE SEQUENCE [LARGE SCALE GENOMIC DNA]</scope>
    <source>
        <strain evidence="2 3">EJB2</strain>
    </source>
</reference>
<feature type="chain" id="PRO_5045281239" evidence="1">
    <location>
        <begin position="20"/>
        <end position="78"/>
    </location>
</feature>
<feature type="signal peptide" evidence="1">
    <location>
        <begin position="1"/>
        <end position="19"/>
    </location>
</feature>
<sequence>MMIHDTLLCALELQVLVYLDLYPLVVPKLSHPSEIHAMVNGYVVQWFRKPMWIRGQDNIQGFCPIFERRHLPKIIGHL</sequence>
<evidence type="ECO:0000313" key="2">
    <source>
        <dbReference type="EMBL" id="KIR82784.1"/>
    </source>
</evidence>
<keyword evidence="1" id="KW-0732">Signal</keyword>
<dbReference type="EMBL" id="KN848549">
    <property type="protein sequence ID" value="KIR82784.1"/>
    <property type="molecule type" value="Genomic_DNA"/>
</dbReference>
<proteinExistence type="predicted"/>
<evidence type="ECO:0000313" key="3">
    <source>
        <dbReference type="Proteomes" id="UP000054272"/>
    </source>
</evidence>